<evidence type="ECO:0000313" key="3">
    <source>
        <dbReference type="Proteomes" id="UP000250088"/>
    </source>
</evidence>
<dbReference type="KEGG" id="naj:B1756_09310"/>
<name>A0A2Z2HWE2_9EURY</name>
<reference evidence="3" key="1">
    <citation type="submission" date="2017-02" db="EMBL/GenBank/DDBJ databases">
        <title>Natronthermophilus aegyptiacus gen. nov.,sp. nov., an aerobic, extremely halophilic alkalithermophilic archaeon isolated from the athalassohaline Wadi An Natrun, Egypt.</title>
        <authorList>
            <person name="Zhao B."/>
        </authorList>
    </citation>
    <scope>NUCLEOTIDE SEQUENCE [LARGE SCALE GENOMIC DNA]</scope>
    <source>
        <strain evidence="3">JW/NM-HA 15</strain>
    </source>
</reference>
<dbReference type="Proteomes" id="UP000250088">
    <property type="component" value="Chromosome"/>
</dbReference>
<feature type="compositionally biased region" description="Acidic residues" evidence="1">
    <location>
        <begin position="520"/>
        <end position="530"/>
    </location>
</feature>
<sequence>MAAEAPPRNVAGALDRPQATLPAVGDEDHENLVTGHTLHDYPDPIDHGHGVEVVLEDKADGPHEEMFYTRIWRGWGDFVGDRDAEPYVLVEDVHQLFDWLHDDYPAHLVLKSKGWMVGRDAQDGELVGQYYEYSVQVMRYDEDSGKLADEIDANLRAPTSFQCWIQPQNSDLVLPSGDPMVCQHGEGTKFKTQTTYAGSRESFTRTVEVMNLVAGALDIERPAWETMNRGSWKAWKGEVHHRFTKSKMQTAVHRLQEAKSLLEYGGGGDVHSSGKMRKGRHVEEYVVSDRWEKLGIAIPEPLDDAKFGVKVYRINGNPADKRLQEPKLEAFLAGSGDELPHADDWPMIRSVLRQLVDTFAVRSNLNLGDLKEDDYYKPRDRPMLDFYLPEGWRHAVQEANEVRLMKMTDVVRAAQTSSKLDIVWTVADRNGASYDELAAVTGLSKDRVQEIVAEFVDQDVLLRLAMPRIIAFDNEELRLNVLDELEARFPDDADPRAIEKRADERRERRRRLREKRQQQEEGDDAVDEATEDRNAADDLDQDDRDDSDLEDEWQRVDLLKYCREDVGRFIERGDIPARDVKVRVSAHRWLIPHG</sequence>
<dbReference type="EMBL" id="CP019893">
    <property type="protein sequence ID" value="ARS89907.1"/>
    <property type="molecule type" value="Genomic_DNA"/>
</dbReference>
<feature type="region of interest" description="Disordered" evidence="1">
    <location>
        <begin position="509"/>
        <end position="548"/>
    </location>
</feature>
<proteinExistence type="predicted"/>
<organism evidence="2 3">
    <name type="scientific">Natrarchaeobaculum aegyptiacum</name>
    <dbReference type="NCBI Taxonomy" id="745377"/>
    <lineage>
        <taxon>Archaea</taxon>
        <taxon>Methanobacteriati</taxon>
        <taxon>Methanobacteriota</taxon>
        <taxon>Stenosarchaea group</taxon>
        <taxon>Halobacteria</taxon>
        <taxon>Halobacteriales</taxon>
        <taxon>Natrialbaceae</taxon>
        <taxon>Natrarchaeobaculum</taxon>
    </lineage>
</organism>
<dbReference type="RefSeq" id="WP_086888286.1">
    <property type="nucleotide sequence ID" value="NZ_CP019893.1"/>
</dbReference>
<protein>
    <submittedName>
        <fullName evidence="2">Uncharacterized protein</fullName>
    </submittedName>
</protein>
<feature type="compositionally biased region" description="Acidic residues" evidence="1">
    <location>
        <begin position="537"/>
        <end position="548"/>
    </location>
</feature>
<dbReference type="OrthoDB" id="240669at2157"/>
<dbReference type="AlphaFoldDB" id="A0A2Z2HWE2"/>
<evidence type="ECO:0000256" key="1">
    <source>
        <dbReference type="SAM" id="MobiDB-lite"/>
    </source>
</evidence>
<keyword evidence="3" id="KW-1185">Reference proteome</keyword>
<accession>A0A2Z2HWE2</accession>
<evidence type="ECO:0000313" key="2">
    <source>
        <dbReference type="EMBL" id="ARS89907.1"/>
    </source>
</evidence>
<gene>
    <name evidence="2" type="ORF">B1756_09310</name>
</gene>
<dbReference type="GeneID" id="32894276"/>